<name>A0A2N5W069_9BASI</name>
<organism evidence="1 2">
    <name type="scientific">Puccinia coronata f. sp. avenae</name>
    <dbReference type="NCBI Taxonomy" id="200324"/>
    <lineage>
        <taxon>Eukaryota</taxon>
        <taxon>Fungi</taxon>
        <taxon>Dikarya</taxon>
        <taxon>Basidiomycota</taxon>
        <taxon>Pucciniomycotina</taxon>
        <taxon>Pucciniomycetes</taxon>
        <taxon>Pucciniales</taxon>
        <taxon>Pucciniaceae</taxon>
        <taxon>Puccinia</taxon>
    </lineage>
</organism>
<dbReference type="Proteomes" id="UP000235388">
    <property type="component" value="Unassembled WGS sequence"/>
</dbReference>
<keyword evidence="2" id="KW-1185">Reference proteome</keyword>
<sequence length="395" mass="43789">MSSCDWLEAGQQRVHEPTGDMGAQTGLQAILPSPVCAHQGEQAHWTWTTSVVNGPKQTRVQVARRMMYYYSYRMFSVETDGKRTCSPRLGGGHPQLPTNPYETQENRDDCTPVLHQASCPVSSPGLYSNKLGRMVLRSRAAFKSVYIRIPTTLAGSPSPTFFTRVTKASTICSIQPPDNIFISSRVLHQFSQLPIASKLLHKPPSSSTAAYNLYQKQTQVLIFSKMSSNSAQSTYFSFPSYESHFASEIKESLPAISSLSQKALEPILDFAAEAQPIGTIHQDWYREAEVELILYLRGTIHGSFPAKAASVYSESSSSASSVSTASRFSIKSIKSWWRFKYPNSASACVSNDEAFVKDRNCQGWKGRTFHTPSFATPSSLPPYNPLRNTLESPIL</sequence>
<reference evidence="1 2" key="1">
    <citation type="submission" date="2017-11" db="EMBL/GenBank/DDBJ databases">
        <title>De novo assembly and phasing of dikaryotic genomes from two isolates of Puccinia coronata f. sp. avenae, the causal agent of oat crown rust.</title>
        <authorList>
            <person name="Miller M.E."/>
            <person name="Zhang Y."/>
            <person name="Omidvar V."/>
            <person name="Sperschneider J."/>
            <person name="Schwessinger B."/>
            <person name="Raley C."/>
            <person name="Palmer J.M."/>
            <person name="Garnica D."/>
            <person name="Upadhyaya N."/>
            <person name="Rathjen J."/>
            <person name="Taylor J.M."/>
            <person name="Park R.F."/>
            <person name="Dodds P.N."/>
            <person name="Hirsch C.D."/>
            <person name="Kianian S.F."/>
            <person name="Figueroa M."/>
        </authorList>
    </citation>
    <scope>NUCLEOTIDE SEQUENCE [LARGE SCALE GENOMIC DNA]</scope>
    <source>
        <strain evidence="1">12NC29</strain>
    </source>
</reference>
<evidence type="ECO:0000313" key="2">
    <source>
        <dbReference type="Proteomes" id="UP000235388"/>
    </source>
</evidence>
<comment type="caution">
    <text evidence="1">The sequence shown here is derived from an EMBL/GenBank/DDBJ whole genome shotgun (WGS) entry which is preliminary data.</text>
</comment>
<evidence type="ECO:0000313" key="1">
    <source>
        <dbReference type="EMBL" id="PLW55643.1"/>
    </source>
</evidence>
<gene>
    <name evidence="1" type="ORF">PCANC_03485</name>
</gene>
<accession>A0A2N5W069</accession>
<dbReference type="OrthoDB" id="2502889at2759"/>
<protein>
    <submittedName>
        <fullName evidence="1">Uncharacterized protein</fullName>
    </submittedName>
</protein>
<dbReference type="AlphaFoldDB" id="A0A2N5W069"/>
<dbReference type="EMBL" id="PGCJ01000030">
    <property type="protein sequence ID" value="PLW55643.1"/>
    <property type="molecule type" value="Genomic_DNA"/>
</dbReference>
<proteinExistence type="predicted"/>